<organism evidence="4 5">
    <name type="scientific">Streptomyces axinellae</name>
    <dbReference type="NCBI Taxonomy" id="552788"/>
    <lineage>
        <taxon>Bacteria</taxon>
        <taxon>Bacillati</taxon>
        <taxon>Actinomycetota</taxon>
        <taxon>Actinomycetes</taxon>
        <taxon>Kitasatosporales</taxon>
        <taxon>Streptomycetaceae</taxon>
        <taxon>Streptomyces</taxon>
    </lineage>
</organism>
<dbReference type="InterPro" id="IPR036291">
    <property type="entry name" value="NAD(P)-bd_dom_sf"/>
</dbReference>
<dbReference type="PRINTS" id="PR00080">
    <property type="entry name" value="SDRFAMILY"/>
</dbReference>
<name>A0ABN3QHV5_9ACTN</name>
<dbReference type="PANTHER" id="PTHR43639:SF1">
    <property type="entry name" value="SHORT-CHAIN DEHYDROGENASE_REDUCTASE FAMILY PROTEIN"/>
    <property type="match status" value="1"/>
</dbReference>
<evidence type="ECO:0000313" key="4">
    <source>
        <dbReference type="EMBL" id="GAA2626977.1"/>
    </source>
</evidence>
<dbReference type="EMBL" id="BAAARJ010000016">
    <property type="protein sequence ID" value="GAA2626977.1"/>
    <property type="molecule type" value="Genomic_DNA"/>
</dbReference>
<keyword evidence="2" id="KW-0560">Oxidoreductase</keyword>
<comment type="caution">
    <text evidence="4">The sequence shown here is derived from an EMBL/GenBank/DDBJ whole genome shotgun (WGS) entry which is preliminary data.</text>
</comment>
<accession>A0ABN3QHV5</accession>
<dbReference type="InterPro" id="IPR057326">
    <property type="entry name" value="KR_dom"/>
</dbReference>
<reference evidence="4 5" key="1">
    <citation type="journal article" date="2019" name="Int. J. Syst. Evol. Microbiol.">
        <title>The Global Catalogue of Microorganisms (GCM) 10K type strain sequencing project: providing services to taxonomists for standard genome sequencing and annotation.</title>
        <authorList>
            <consortium name="The Broad Institute Genomics Platform"/>
            <consortium name="The Broad Institute Genome Sequencing Center for Infectious Disease"/>
            <person name="Wu L."/>
            <person name="Ma J."/>
        </authorList>
    </citation>
    <scope>NUCLEOTIDE SEQUENCE [LARGE SCALE GENOMIC DNA]</scope>
    <source>
        <strain evidence="4 5">JCM 16373</strain>
    </source>
</reference>
<sequence>MSSNSSLSSLSGKVALVTGGSRGIGAAVAQRLAAEGAQVALTYEAGAEQARETVARIGKNGGRAWAVRVDLTDAASIRAAVDGAVAEFGRLDIVVNNAGVGTNGPLEEVELAEVDRVLTVNVRGAYLVAQAAAGQLAEGGRIINVGSCVAERVPFPGMTLYATSKAAVSGLTKGLARELGARGITVNQVAPGPIDTDMNPAHGEGAEAQAALTALGRYGTPAEVAHTVAHLATDGARYVTGASFAVDGAI</sequence>
<dbReference type="InterPro" id="IPR002347">
    <property type="entry name" value="SDR_fam"/>
</dbReference>
<comment type="similarity">
    <text evidence="1">Belongs to the short-chain dehydrogenases/reductases (SDR) family.</text>
</comment>
<evidence type="ECO:0000256" key="2">
    <source>
        <dbReference type="ARBA" id="ARBA00023002"/>
    </source>
</evidence>
<evidence type="ECO:0000313" key="5">
    <source>
        <dbReference type="Proteomes" id="UP001501447"/>
    </source>
</evidence>
<dbReference type="Gene3D" id="3.40.50.720">
    <property type="entry name" value="NAD(P)-binding Rossmann-like Domain"/>
    <property type="match status" value="1"/>
</dbReference>
<dbReference type="PANTHER" id="PTHR43639">
    <property type="entry name" value="OXIDOREDUCTASE, SHORT-CHAIN DEHYDROGENASE/REDUCTASE FAMILY (AFU_ORTHOLOGUE AFUA_5G02870)"/>
    <property type="match status" value="1"/>
</dbReference>
<dbReference type="SUPFAM" id="SSF51735">
    <property type="entry name" value="NAD(P)-binding Rossmann-fold domains"/>
    <property type="match status" value="1"/>
</dbReference>
<dbReference type="Pfam" id="PF13561">
    <property type="entry name" value="adh_short_C2"/>
    <property type="match status" value="1"/>
</dbReference>
<protein>
    <submittedName>
        <fullName evidence="4">SDR family oxidoreductase</fullName>
    </submittedName>
</protein>
<dbReference type="PRINTS" id="PR00081">
    <property type="entry name" value="GDHRDH"/>
</dbReference>
<feature type="domain" description="Ketoreductase" evidence="3">
    <location>
        <begin position="13"/>
        <end position="192"/>
    </location>
</feature>
<gene>
    <name evidence="4" type="ORF">GCM10009863_47350</name>
</gene>
<dbReference type="RefSeq" id="WP_344568359.1">
    <property type="nucleotide sequence ID" value="NZ_BAAARJ010000016.1"/>
</dbReference>
<evidence type="ECO:0000259" key="3">
    <source>
        <dbReference type="SMART" id="SM00822"/>
    </source>
</evidence>
<dbReference type="SMART" id="SM00822">
    <property type="entry name" value="PKS_KR"/>
    <property type="match status" value="1"/>
</dbReference>
<dbReference type="Proteomes" id="UP001501447">
    <property type="component" value="Unassembled WGS sequence"/>
</dbReference>
<keyword evidence="5" id="KW-1185">Reference proteome</keyword>
<evidence type="ECO:0000256" key="1">
    <source>
        <dbReference type="ARBA" id="ARBA00006484"/>
    </source>
</evidence>
<proteinExistence type="inferred from homology"/>